<name>A0A670YXZ4_PSETE</name>
<dbReference type="Proteomes" id="UP000472273">
    <property type="component" value="Unplaced"/>
</dbReference>
<evidence type="ECO:0000313" key="5">
    <source>
        <dbReference type="Ensembl" id="ENSPTXP00000015824.1"/>
    </source>
</evidence>
<organism evidence="5 6">
    <name type="scientific">Pseudonaja textilis</name>
    <name type="common">Eastern brown snake</name>
    <dbReference type="NCBI Taxonomy" id="8673"/>
    <lineage>
        <taxon>Eukaryota</taxon>
        <taxon>Metazoa</taxon>
        <taxon>Chordata</taxon>
        <taxon>Craniata</taxon>
        <taxon>Vertebrata</taxon>
        <taxon>Euteleostomi</taxon>
        <taxon>Lepidosauria</taxon>
        <taxon>Squamata</taxon>
        <taxon>Bifurcata</taxon>
        <taxon>Unidentata</taxon>
        <taxon>Episquamata</taxon>
        <taxon>Toxicofera</taxon>
        <taxon>Serpentes</taxon>
        <taxon>Colubroidea</taxon>
        <taxon>Elapidae</taxon>
        <taxon>Hydrophiinae</taxon>
        <taxon>Pseudonaja</taxon>
    </lineage>
</organism>
<evidence type="ECO:0000256" key="1">
    <source>
        <dbReference type="ARBA" id="ARBA00022859"/>
    </source>
</evidence>
<keyword evidence="6" id="KW-1185">Reference proteome</keyword>
<dbReference type="SUPFAM" id="SSF48726">
    <property type="entry name" value="Immunoglobulin"/>
    <property type="match status" value="1"/>
</dbReference>
<evidence type="ECO:0000313" key="6">
    <source>
        <dbReference type="Proteomes" id="UP000472273"/>
    </source>
</evidence>
<keyword evidence="1" id="KW-0391">Immunity</keyword>
<dbReference type="InterPro" id="IPR013783">
    <property type="entry name" value="Ig-like_fold"/>
</dbReference>
<dbReference type="Gene3D" id="2.60.40.10">
    <property type="entry name" value="Immunoglobulins"/>
    <property type="match status" value="1"/>
</dbReference>
<dbReference type="Ensembl" id="ENSPTXT00000016305.1">
    <property type="protein sequence ID" value="ENSPTXP00000015824.1"/>
    <property type="gene ID" value="ENSPTXG00000010913.1"/>
</dbReference>
<reference evidence="5" key="2">
    <citation type="submission" date="2025-09" db="UniProtKB">
        <authorList>
            <consortium name="Ensembl"/>
        </authorList>
    </citation>
    <scope>IDENTIFICATION</scope>
</reference>
<dbReference type="Pfam" id="PF07686">
    <property type="entry name" value="V-set"/>
    <property type="match status" value="1"/>
</dbReference>
<evidence type="ECO:0000256" key="2">
    <source>
        <dbReference type="ARBA" id="ARBA00023130"/>
    </source>
</evidence>
<proteinExistence type="predicted"/>
<dbReference type="InterPro" id="IPR013106">
    <property type="entry name" value="Ig_V-set"/>
</dbReference>
<keyword evidence="2" id="KW-1064">Adaptive immunity</keyword>
<sequence length="105" mass="11816">ELAESGPAVVRPGDVLNLVCKVTGVSISVSNEWHWMKESPEKGLEWVSAINVHSGNKWYASSVKKRATISADETRNKFYLQINSVISADSYLYFCTRLCTLRKSY</sequence>
<dbReference type="InterPro" id="IPR050199">
    <property type="entry name" value="IgHV"/>
</dbReference>
<dbReference type="PANTHER" id="PTHR23266">
    <property type="entry name" value="IMMUNOGLOBULIN HEAVY CHAIN"/>
    <property type="match status" value="1"/>
</dbReference>
<dbReference type="GO" id="GO:0002250">
    <property type="term" value="P:adaptive immune response"/>
    <property type="evidence" value="ECO:0007669"/>
    <property type="project" value="UniProtKB-KW"/>
</dbReference>
<dbReference type="InterPro" id="IPR036179">
    <property type="entry name" value="Ig-like_dom_sf"/>
</dbReference>
<dbReference type="OMA" id="WMGHISA"/>
<dbReference type="SMART" id="SM00406">
    <property type="entry name" value="IGv"/>
    <property type="match status" value="1"/>
</dbReference>
<keyword evidence="3" id="KW-1280">Immunoglobulin</keyword>
<dbReference type="GO" id="GO:0005576">
    <property type="term" value="C:extracellular region"/>
    <property type="evidence" value="ECO:0007669"/>
    <property type="project" value="UniProtKB-ARBA"/>
</dbReference>
<evidence type="ECO:0000259" key="4">
    <source>
        <dbReference type="PROSITE" id="PS50835"/>
    </source>
</evidence>
<dbReference type="AlphaFoldDB" id="A0A670YXZ4"/>
<dbReference type="GeneTree" id="ENSGT01030000234536"/>
<feature type="domain" description="Ig-like" evidence="4">
    <location>
        <begin position="1"/>
        <end position="96"/>
    </location>
</feature>
<dbReference type="PROSITE" id="PS50835">
    <property type="entry name" value="IG_LIKE"/>
    <property type="match status" value="1"/>
</dbReference>
<reference evidence="5" key="1">
    <citation type="submission" date="2025-08" db="UniProtKB">
        <authorList>
            <consortium name="Ensembl"/>
        </authorList>
    </citation>
    <scope>IDENTIFICATION</scope>
</reference>
<evidence type="ECO:0000256" key="3">
    <source>
        <dbReference type="ARBA" id="ARBA00043265"/>
    </source>
</evidence>
<dbReference type="InterPro" id="IPR007110">
    <property type="entry name" value="Ig-like_dom"/>
</dbReference>
<protein>
    <recommendedName>
        <fullName evidence="4">Ig-like domain-containing protein</fullName>
    </recommendedName>
</protein>
<dbReference type="GO" id="GO:0019814">
    <property type="term" value="C:immunoglobulin complex"/>
    <property type="evidence" value="ECO:0007669"/>
    <property type="project" value="UniProtKB-KW"/>
</dbReference>
<accession>A0A670YXZ4</accession>